<sequence length="369" mass="42800">MYIDAIELINYRNYEKLELKLNNKINIFVGENAQGKTNVLEAMYFFSALKSHRTNKDRELISWNKNKAYIKADVVKNLGNYKLEFLLDIEGKKQMKLNGVKVNKSTDVLGTLNTVIFSPEDLKLIKEGPSLRRRFIDNELSQIRPKYYYILNQYNKVLMQRNNILKTLMFSPSNRATLEIFSEQLADYGSIIIQNRIEFIKKLTLIARLIHRKITDGKEELEVLYRSDINVNTTTKEIKENLLDYYIKHTEDDIKKGFTLVGPHRDDLAIFINGIDVRNFGSQGQQRTAALSLKLSELEIVKAEVGEYPVLLLDDVLSELDPKRQFYLLNSLKDIQTIITCTSIKDIDIKKFAEKSIFEVNKGTIVRLE</sequence>
<evidence type="ECO:0000256" key="1">
    <source>
        <dbReference type="ARBA" id="ARBA00004496"/>
    </source>
</evidence>
<dbReference type="InterPro" id="IPR018078">
    <property type="entry name" value="DNA-binding_RecF_CS"/>
</dbReference>
<evidence type="ECO:0000256" key="5">
    <source>
        <dbReference type="ARBA" id="ARBA00022705"/>
    </source>
</evidence>
<dbReference type="SUPFAM" id="SSF52540">
    <property type="entry name" value="P-loop containing nucleoside triphosphate hydrolases"/>
    <property type="match status" value="1"/>
</dbReference>
<accession>A0A1M4ZV29</accession>
<dbReference type="PANTHER" id="PTHR32182">
    <property type="entry name" value="DNA REPLICATION AND REPAIR PROTEIN RECF"/>
    <property type="match status" value="1"/>
</dbReference>
<dbReference type="InterPro" id="IPR001238">
    <property type="entry name" value="DNA-binding_RecF"/>
</dbReference>
<evidence type="ECO:0000256" key="2">
    <source>
        <dbReference type="ARBA" id="ARBA00008016"/>
    </source>
</evidence>
<dbReference type="PANTHER" id="PTHR32182:SF0">
    <property type="entry name" value="DNA REPLICATION AND REPAIR PROTEIN RECF"/>
    <property type="match status" value="1"/>
</dbReference>
<keyword evidence="4 12" id="KW-0963">Cytoplasm</keyword>
<evidence type="ECO:0000259" key="14">
    <source>
        <dbReference type="Pfam" id="PF02463"/>
    </source>
</evidence>
<dbReference type="InterPro" id="IPR003395">
    <property type="entry name" value="RecF/RecN/SMC_N"/>
</dbReference>
<dbReference type="EMBL" id="FQVG01000043">
    <property type="protein sequence ID" value="SHF21913.1"/>
    <property type="molecule type" value="Genomic_DNA"/>
</dbReference>
<organism evidence="15 16">
    <name type="scientific">Caloramator proteoclasticus DSM 10124</name>
    <dbReference type="NCBI Taxonomy" id="1121262"/>
    <lineage>
        <taxon>Bacteria</taxon>
        <taxon>Bacillati</taxon>
        <taxon>Bacillota</taxon>
        <taxon>Clostridia</taxon>
        <taxon>Eubacteriales</taxon>
        <taxon>Clostridiaceae</taxon>
        <taxon>Caloramator</taxon>
    </lineage>
</organism>
<dbReference type="GO" id="GO:0003697">
    <property type="term" value="F:single-stranded DNA binding"/>
    <property type="evidence" value="ECO:0007669"/>
    <property type="project" value="UniProtKB-UniRule"/>
</dbReference>
<dbReference type="InterPro" id="IPR042174">
    <property type="entry name" value="RecF_2"/>
</dbReference>
<dbReference type="GO" id="GO:0005737">
    <property type="term" value="C:cytoplasm"/>
    <property type="evidence" value="ECO:0007669"/>
    <property type="project" value="UniProtKB-SubCell"/>
</dbReference>
<dbReference type="GO" id="GO:0006302">
    <property type="term" value="P:double-strand break repair"/>
    <property type="evidence" value="ECO:0007669"/>
    <property type="project" value="TreeGrafter"/>
</dbReference>
<reference evidence="16" key="1">
    <citation type="submission" date="2016-11" db="EMBL/GenBank/DDBJ databases">
        <authorList>
            <person name="Varghese N."/>
            <person name="Submissions S."/>
        </authorList>
    </citation>
    <scope>NUCLEOTIDE SEQUENCE [LARGE SCALE GENOMIC DNA]</scope>
    <source>
        <strain evidence="16">DSM 10124</strain>
    </source>
</reference>
<dbReference type="Proteomes" id="UP000184423">
    <property type="component" value="Unassembled WGS sequence"/>
</dbReference>
<dbReference type="HAMAP" id="MF_00365">
    <property type="entry name" value="RecF"/>
    <property type="match status" value="1"/>
</dbReference>
<protein>
    <recommendedName>
        <fullName evidence="3 12">DNA replication and repair protein RecF</fullName>
    </recommendedName>
</protein>
<comment type="subcellular location">
    <subcellularLocation>
        <location evidence="1 12 13">Cytoplasm</location>
    </subcellularLocation>
</comment>
<evidence type="ECO:0000256" key="12">
    <source>
        <dbReference type="HAMAP-Rule" id="MF_00365"/>
    </source>
</evidence>
<dbReference type="Gene3D" id="3.40.50.300">
    <property type="entry name" value="P-loop containing nucleotide triphosphate hydrolases"/>
    <property type="match status" value="1"/>
</dbReference>
<keyword evidence="5 12" id="KW-0235">DNA replication</keyword>
<gene>
    <name evidence="12" type="primary">recF</name>
    <name evidence="15" type="ORF">SAMN02746091_02028</name>
</gene>
<keyword evidence="16" id="KW-1185">Reference proteome</keyword>
<evidence type="ECO:0000256" key="7">
    <source>
        <dbReference type="ARBA" id="ARBA00022763"/>
    </source>
</evidence>
<comment type="similarity">
    <text evidence="2 12 13">Belongs to the RecF family.</text>
</comment>
<dbReference type="GO" id="GO:0000731">
    <property type="term" value="P:DNA synthesis involved in DNA repair"/>
    <property type="evidence" value="ECO:0007669"/>
    <property type="project" value="TreeGrafter"/>
</dbReference>
<proteinExistence type="inferred from homology"/>
<dbReference type="RefSeq" id="WP_073249454.1">
    <property type="nucleotide sequence ID" value="NZ_FQVG01000043.1"/>
</dbReference>
<feature type="binding site" evidence="12">
    <location>
        <begin position="30"/>
        <end position="37"/>
    </location>
    <ligand>
        <name>ATP</name>
        <dbReference type="ChEBI" id="CHEBI:30616"/>
    </ligand>
</feature>
<keyword evidence="6 12" id="KW-0547">Nucleotide-binding</keyword>
<evidence type="ECO:0000313" key="16">
    <source>
        <dbReference type="Proteomes" id="UP000184423"/>
    </source>
</evidence>
<evidence type="ECO:0000256" key="13">
    <source>
        <dbReference type="RuleBase" id="RU000578"/>
    </source>
</evidence>
<dbReference type="GO" id="GO:0006260">
    <property type="term" value="P:DNA replication"/>
    <property type="evidence" value="ECO:0007669"/>
    <property type="project" value="UniProtKB-UniRule"/>
</dbReference>
<evidence type="ECO:0000313" key="15">
    <source>
        <dbReference type="EMBL" id="SHF21913.1"/>
    </source>
</evidence>
<evidence type="ECO:0000256" key="8">
    <source>
        <dbReference type="ARBA" id="ARBA00022840"/>
    </source>
</evidence>
<name>A0A1M4ZV29_9CLOT</name>
<dbReference type="NCBIfam" id="TIGR00611">
    <property type="entry name" value="recf"/>
    <property type="match status" value="1"/>
</dbReference>
<dbReference type="CDD" id="cd03242">
    <property type="entry name" value="ABC_RecF"/>
    <property type="match status" value="1"/>
</dbReference>
<keyword evidence="11 12" id="KW-0742">SOS response</keyword>
<evidence type="ECO:0000256" key="11">
    <source>
        <dbReference type="ARBA" id="ARBA00023236"/>
    </source>
</evidence>
<evidence type="ECO:0000256" key="6">
    <source>
        <dbReference type="ARBA" id="ARBA00022741"/>
    </source>
</evidence>
<feature type="domain" description="RecF/RecN/SMC N-terminal" evidence="14">
    <location>
        <begin position="2"/>
        <end position="342"/>
    </location>
</feature>
<dbReference type="GO" id="GO:0005524">
    <property type="term" value="F:ATP binding"/>
    <property type="evidence" value="ECO:0007669"/>
    <property type="project" value="UniProtKB-UniRule"/>
</dbReference>
<dbReference type="InterPro" id="IPR027417">
    <property type="entry name" value="P-loop_NTPase"/>
</dbReference>
<comment type="function">
    <text evidence="12 13">The RecF protein is involved in DNA metabolism; it is required for DNA replication and normal SOS inducibility. RecF binds preferentially to single-stranded, linear DNA. It also seems to bind ATP.</text>
</comment>
<dbReference type="PROSITE" id="PS00618">
    <property type="entry name" value="RECF_2"/>
    <property type="match status" value="1"/>
</dbReference>
<keyword evidence="9 12" id="KW-0238">DNA-binding</keyword>
<evidence type="ECO:0000256" key="10">
    <source>
        <dbReference type="ARBA" id="ARBA00023204"/>
    </source>
</evidence>
<evidence type="ECO:0000256" key="3">
    <source>
        <dbReference type="ARBA" id="ARBA00020170"/>
    </source>
</evidence>
<dbReference type="GO" id="GO:0009432">
    <property type="term" value="P:SOS response"/>
    <property type="evidence" value="ECO:0007669"/>
    <property type="project" value="UniProtKB-UniRule"/>
</dbReference>
<evidence type="ECO:0000256" key="4">
    <source>
        <dbReference type="ARBA" id="ARBA00022490"/>
    </source>
</evidence>
<evidence type="ECO:0000256" key="9">
    <source>
        <dbReference type="ARBA" id="ARBA00023125"/>
    </source>
</evidence>
<dbReference type="PROSITE" id="PS00617">
    <property type="entry name" value="RECF_1"/>
    <property type="match status" value="1"/>
</dbReference>
<keyword evidence="7 12" id="KW-0227">DNA damage</keyword>
<dbReference type="Pfam" id="PF02463">
    <property type="entry name" value="SMC_N"/>
    <property type="match status" value="1"/>
</dbReference>
<dbReference type="AlphaFoldDB" id="A0A1M4ZV29"/>
<keyword evidence="10 12" id="KW-0234">DNA repair</keyword>
<dbReference type="Gene3D" id="1.20.1050.90">
    <property type="entry name" value="RecF/RecN/SMC, N-terminal domain"/>
    <property type="match status" value="1"/>
</dbReference>
<keyword evidence="8 12" id="KW-0067">ATP-binding</keyword>